<sequence length="117" mass="12449">METIAVYVVLAVQWIGTAMHVIAIVLGLWAFIDAFLRPAEHFVAAGKRTKGFWLAVTGGAAAVIVLMGAASMFGLLAVVASCVYLADVRPALKMFKPVTVRSRIRKPGRGGPGTGWH</sequence>
<keyword evidence="1" id="KW-0472">Membrane</keyword>
<dbReference type="EMBL" id="LR134350">
    <property type="protein sequence ID" value="VEG27988.1"/>
    <property type="molecule type" value="Genomic_DNA"/>
</dbReference>
<reference evidence="2 3" key="1">
    <citation type="submission" date="2018-12" db="EMBL/GenBank/DDBJ databases">
        <authorList>
            <consortium name="Pathogen Informatics"/>
        </authorList>
    </citation>
    <scope>NUCLEOTIDE SEQUENCE [LARGE SCALE GENOMIC DNA]</scope>
    <source>
        <strain evidence="2 3">NCTC11636</strain>
    </source>
</reference>
<name>A0A448HGT3_9ACTO</name>
<evidence type="ECO:0000256" key="1">
    <source>
        <dbReference type="SAM" id="Phobius"/>
    </source>
</evidence>
<dbReference type="Pfam" id="PF10724">
    <property type="entry name" value="DUF2516"/>
    <property type="match status" value="1"/>
</dbReference>
<dbReference type="KEGG" id="ahw:NCTC11636_01272"/>
<keyword evidence="3" id="KW-1185">Reference proteome</keyword>
<keyword evidence="1" id="KW-0812">Transmembrane</keyword>
<dbReference type="RefSeq" id="WP_126384155.1">
    <property type="nucleotide sequence ID" value="NZ_LR134350.1"/>
</dbReference>
<dbReference type="InterPro" id="IPR019662">
    <property type="entry name" value="DUF2516"/>
</dbReference>
<keyword evidence="1" id="KW-1133">Transmembrane helix</keyword>
<protein>
    <submittedName>
        <fullName evidence="2">Protein of uncharacterized function (DUF2516)</fullName>
    </submittedName>
</protein>
<evidence type="ECO:0000313" key="3">
    <source>
        <dbReference type="Proteomes" id="UP000266895"/>
    </source>
</evidence>
<gene>
    <name evidence="2" type="ORF">NCTC11636_01272</name>
</gene>
<feature type="transmembrane region" description="Helical" evidence="1">
    <location>
        <begin position="7"/>
        <end position="32"/>
    </location>
</feature>
<accession>A0A448HGT3</accession>
<dbReference type="OrthoDB" id="4774469at2"/>
<organism evidence="2 3">
    <name type="scientific">Actinomyces howellii</name>
    <dbReference type="NCBI Taxonomy" id="52771"/>
    <lineage>
        <taxon>Bacteria</taxon>
        <taxon>Bacillati</taxon>
        <taxon>Actinomycetota</taxon>
        <taxon>Actinomycetes</taxon>
        <taxon>Actinomycetales</taxon>
        <taxon>Actinomycetaceae</taxon>
        <taxon>Actinomyces</taxon>
    </lineage>
</organism>
<dbReference type="AlphaFoldDB" id="A0A448HGT3"/>
<feature type="transmembrane region" description="Helical" evidence="1">
    <location>
        <begin position="52"/>
        <end position="85"/>
    </location>
</feature>
<proteinExistence type="predicted"/>
<evidence type="ECO:0000313" key="2">
    <source>
        <dbReference type="EMBL" id="VEG27988.1"/>
    </source>
</evidence>
<dbReference type="Proteomes" id="UP000266895">
    <property type="component" value="Chromosome"/>
</dbReference>